<name>A0ABW1DTG8_9ACTN</name>
<dbReference type="Gene3D" id="2.170.270.10">
    <property type="entry name" value="SET domain"/>
    <property type="match status" value="1"/>
</dbReference>
<feature type="region of interest" description="Disordered" evidence="1">
    <location>
        <begin position="166"/>
        <end position="187"/>
    </location>
</feature>
<evidence type="ECO:0000256" key="1">
    <source>
        <dbReference type="SAM" id="MobiDB-lite"/>
    </source>
</evidence>
<gene>
    <name evidence="3" type="ORF">ACFPZI_04380</name>
</gene>
<dbReference type="InterPro" id="IPR046341">
    <property type="entry name" value="SET_dom_sf"/>
</dbReference>
<accession>A0ABW1DTG8</accession>
<dbReference type="InterPro" id="IPR053201">
    <property type="entry name" value="Flavunoidine_N-MTase"/>
</dbReference>
<organism evidence="3 4">
    <name type="scientific">Streptomyces chlorus</name>
    <dbReference type="NCBI Taxonomy" id="887452"/>
    <lineage>
        <taxon>Bacteria</taxon>
        <taxon>Bacillati</taxon>
        <taxon>Actinomycetota</taxon>
        <taxon>Actinomycetes</taxon>
        <taxon>Kitasatosporales</taxon>
        <taxon>Streptomycetaceae</taxon>
        <taxon>Streptomyces</taxon>
    </lineage>
</organism>
<dbReference type="Proteomes" id="UP001596180">
    <property type="component" value="Unassembled WGS sequence"/>
</dbReference>
<keyword evidence="4" id="KW-1185">Reference proteome</keyword>
<feature type="domain" description="SET" evidence="2">
    <location>
        <begin position="9"/>
        <end position="106"/>
    </location>
</feature>
<evidence type="ECO:0000313" key="3">
    <source>
        <dbReference type="EMBL" id="MFC5851096.1"/>
    </source>
</evidence>
<dbReference type="SUPFAM" id="SSF82199">
    <property type="entry name" value="SET domain"/>
    <property type="match status" value="1"/>
</dbReference>
<dbReference type="Pfam" id="PF00856">
    <property type="entry name" value="SET"/>
    <property type="match status" value="1"/>
</dbReference>
<dbReference type="EMBL" id="JBHSOA010000009">
    <property type="protein sequence ID" value="MFC5851096.1"/>
    <property type="molecule type" value="Genomic_DNA"/>
</dbReference>
<protein>
    <submittedName>
        <fullName evidence="3">SET domain-containing protein-lysine N-methyltransferase</fullName>
    </submittedName>
</protein>
<dbReference type="InterPro" id="IPR001214">
    <property type="entry name" value="SET_dom"/>
</dbReference>
<sequence>MREQANVSGGYELQRTDAKGEGVFATRFFQAGETVMVGTIDHELDHNHAHASQVSEGRFVLHGGLIPKVNHSCEPNCGIRLNADGAHDLVARRPIPAEHEITFDYAMRNYSVDHFAAHCRCGSPRCRDRITGWKDLPAERKAAYLGFTAPYLTDYDSRRATESAGRLARTAGAGTDRPPLAEVANHD</sequence>
<dbReference type="PROSITE" id="PS50280">
    <property type="entry name" value="SET"/>
    <property type="match status" value="1"/>
</dbReference>
<reference evidence="4" key="1">
    <citation type="journal article" date="2019" name="Int. J. Syst. Evol. Microbiol.">
        <title>The Global Catalogue of Microorganisms (GCM) 10K type strain sequencing project: providing services to taxonomists for standard genome sequencing and annotation.</title>
        <authorList>
            <consortium name="The Broad Institute Genomics Platform"/>
            <consortium name="The Broad Institute Genome Sequencing Center for Infectious Disease"/>
            <person name="Wu L."/>
            <person name="Ma J."/>
        </authorList>
    </citation>
    <scope>NUCLEOTIDE SEQUENCE [LARGE SCALE GENOMIC DNA]</scope>
    <source>
        <strain evidence="4">JCM 10411</strain>
    </source>
</reference>
<dbReference type="RefSeq" id="WP_381358443.1">
    <property type="nucleotide sequence ID" value="NZ_JBHSOA010000009.1"/>
</dbReference>
<proteinExistence type="predicted"/>
<feature type="compositionally biased region" description="Low complexity" evidence="1">
    <location>
        <begin position="166"/>
        <end position="175"/>
    </location>
</feature>
<dbReference type="SMART" id="SM00317">
    <property type="entry name" value="SET"/>
    <property type="match status" value="1"/>
</dbReference>
<dbReference type="PANTHER" id="PTHR12350:SF19">
    <property type="entry name" value="SET DOMAIN-CONTAINING PROTEIN"/>
    <property type="match status" value="1"/>
</dbReference>
<comment type="caution">
    <text evidence="3">The sequence shown here is derived from an EMBL/GenBank/DDBJ whole genome shotgun (WGS) entry which is preliminary data.</text>
</comment>
<dbReference type="PANTHER" id="PTHR12350">
    <property type="entry name" value="HISTONE-LYSINE N-METHYLTRANSFERASE-RELATED"/>
    <property type="match status" value="1"/>
</dbReference>
<evidence type="ECO:0000313" key="4">
    <source>
        <dbReference type="Proteomes" id="UP001596180"/>
    </source>
</evidence>
<evidence type="ECO:0000259" key="2">
    <source>
        <dbReference type="PROSITE" id="PS50280"/>
    </source>
</evidence>